<evidence type="ECO:0000313" key="3">
    <source>
        <dbReference type="EMBL" id="AUX42100.1"/>
    </source>
</evidence>
<dbReference type="Proteomes" id="UP000238348">
    <property type="component" value="Chromosome"/>
</dbReference>
<dbReference type="GO" id="GO:0016989">
    <property type="term" value="F:sigma factor antagonist activity"/>
    <property type="evidence" value="ECO:0007669"/>
    <property type="project" value="TreeGrafter"/>
</dbReference>
<evidence type="ECO:0000313" key="4">
    <source>
        <dbReference type="Proteomes" id="UP000238348"/>
    </source>
</evidence>
<dbReference type="PANTHER" id="PTHR30273:SF2">
    <property type="entry name" value="PROTEIN FECR"/>
    <property type="match status" value="1"/>
</dbReference>
<dbReference type="Gene3D" id="2.60.120.1440">
    <property type="match status" value="1"/>
</dbReference>
<feature type="region of interest" description="Disordered" evidence="1">
    <location>
        <begin position="231"/>
        <end position="277"/>
    </location>
</feature>
<dbReference type="EMBL" id="CP012673">
    <property type="protein sequence ID" value="AUX42100.1"/>
    <property type="molecule type" value="Genomic_DNA"/>
</dbReference>
<dbReference type="Pfam" id="PF04773">
    <property type="entry name" value="FecR"/>
    <property type="match status" value="1"/>
</dbReference>
<dbReference type="OrthoDB" id="8641865at2"/>
<feature type="region of interest" description="Disordered" evidence="1">
    <location>
        <begin position="91"/>
        <end position="111"/>
    </location>
</feature>
<dbReference type="RefSeq" id="WP_104980964.1">
    <property type="nucleotide sequence ID" value="NZ_CP012673.1"/>
</dbReference>
<feature type="compositionally biased region" description="Low complexity" evidence="1">
    <location>
        <begin position="245"/>
        <end position="273"/>
    </location>
</feature>
<evidence type="ECO:0000256" key="1">
    <source>
        <dbReference type="SAM" id="MobiDB-lite"/>
    </source>
</evidence>
<evidence type="ECO:0000259" key="2">
    <source>
        <dbReference type="Pfam" id="PF04773"/>
    </source>
</evidence>
<feature type="domain" description="FecR protein" evidence="2">
    <location>
        <begin position="100"/>
        <end position="193"/>
    </location>
</feature>
<name>A0A2L0ES56_SORCE</name>
<accession>A0A2L0ES56</accession>
<feature type="compositionally biased region" description="Polar residues" evidence="1">
    <location>
        <begin position="93"/>
        <end position="107"/>
    </location>
</feature>
<dbReference type="PANTHER" id="PTHR30273">
    <property type="entry name" value="PERIPLASMIC SIGNAL SENSOR AND SIGMA FACTOR ACTIVATOR FECR-RELATED"/>
    <property type="match status" value="1"/>
</dbReference>
<proteinExistence type="predicted"/>
<organism evidence="3 4">
    <name type="scientific">Sorangium cellulosum</name>
    <name type="common">Polyangium cellulosum</name>
    <dbReference type="NCBI Taxonomy" id="56"/>
    <lineage>
        <taxon>Bacteria</taxon>
        <taxon>Pseudomonadati</taxon>
        <taxon>Myxococcota</taxon>
        <taxon>Polyangia</taxon>
        <taxon>Polyangiales</taxon>
        <taxon>Polyangiaceae</taxon>
        <taxon>Sorangium</taxon>
    </lineage>
</organism>
<dbReference type="AlphaFoldDB" id="A0A2L0ES56"/>
<dbReference type="InterPro" id="IPR006860">
    <property type="entry name" value="FecR"/>
</dbReference>
<protein>
    <recommendedName>
        <fullName evidence="2">FecR protein domain-containing protein</fullName>
    </recommendedName>
</protein>
<dbReference type="InterPro" id="IPR011990">
    <property type="entry name" value="TPR-like_helical_dom_sf"/>
</dbReference>
<dbReference type="Gene3D" id="1.25.40.10">
    <property type="entry name" value="Tetratricopeptide repeat domain"/>
    <property type="match status" value="1"/>
</dbReference>
<gene>
    <name evidence="3" type="ORF">SOCE26_035270</name>
</gene>
<reference evidence="3 4" key="1">
    <citation type="submission" date="2015-09" db="EMBL/GenBank/DDBJ databases">
        <title>Sorangium comparison.</title>
        <authorList>
            <person name="Zaburannyi N."/>
            <person name="Bunk B."/>
            <person name="Overmann J."/>
            <person name="Mueller R."/>
        </authorList>
    </citation>
    <scope>NUCLEOTIDE SEQUENCE [LARGE SCALE GENOMIC DNA]</scope>
    <source>
        <strain evidence="3 4">So ce26</strain>
    </source>
</reference>
<sequence>MSSDEGKALELGPKAAQLVELARGSLGTMSHQQRARGLLRVTERTAARRALWLSPVRAGALSLAVAAAGVLAVRGWQRGASADPLSYEVEGGTAQQDGSLEAGTSSRPKVRFSDGTEVELAEGARAHIASVTGQGARVALDRGEVHARVVHRSETEWLFDAGPFVVTVTGTAFALAWAPEDERLDLRLENGAVAVSGPLSGAPIALRAGQWLTVRVRTGEVILRDLAAQPGAAAPPSAAPPPPEGAGVEDPGAAPAPEPGTAAAAPREAAPAAEPKRGWAGKLAAGKLEAIVDEAQRGGLDACFAECSSEELSALADAARYTRRSDVARRALLAQRRRFPSTHRGKEAAFLLGRLAETQEGGAAALTWFETYLKEAPQGAYASEALGRKMVIVQRLHGDAQAAIVAREYLRRFPRGTYAQAARALARTP</sequence>
<dbReference type="InterPro" id="IPR012373">
    <property type="entry name" value="Ferrdict_sens_TM"/>
</dbReference>